<evidence type="ECO:0000259" key="1">
    <source>
        <dbReference type="PROSITE" id="PS50888"/>
    </source>
</evidence>
<dbReference type="InterPro" id="IPR050283">
    <property type="entry name" value="E-box_TF_Regulators"/>
</dbReference>
<dbReference type="EMBL" id="JAODUO010000522">
    <property type="protein sequence ID" value="KAK2178949.1"/>
    <property type="molecule type" value="Genomic_DNA"/>
</dbReference>
<gene>
    <name evidence="2" type="ORF">NP493_522g02026</name>
</gene>
<dbReference type="GO" id="GO:0032502">
    <property type="term" value="P:developmental process"/>
    <property type="evidence" value="ECO:0007669"/>
    <property type="project" value="TreeGrafter"/>
</dbReference>
<dbReference type="InterPro" id="IPR011598">
    <property type="entry name" value="bHLH_dom"/>
</dbReference>
<dbReference type="SUPFAM" id="SSF47459">
    <property type="entry name" value="HLH, helix-loop-helix DNA-binding domain"/>
    <property type="match status" value="1"/>
</dbReference>
<evidence type="ECO:0000313" key="2">
    <source>
        <dbReference type="EMBL" id="KAK2178949.1"/>
    </source>
</evidence>
<dbReference type="GO" id="GO:0000981">
    <property type="term" value="F:DNA-binding transcription factor activity, RNA polymerase II-specific"/>
    <property type="evidence" value="ECO:0007669"/>
    <property type="project" value="TreeGrafter"/>
</dbReference>
<dbReference type="GO" id="GO:0046983">
    <property type="term" value="F:protein dimerization activity"/>
    <property type="evidence" value="ECO:0007669"/>
    <property type="project" value="InterPro"/>
</dbReference>
<dbReference type="InterPro" id="IPR036638">
    <property type="entry name" value="HLH_DNA-bd_sf"/>
</dbReference>
<dbReference type="CDD" id="cd19710">
    <property type="entry name" value="bHLH_TS_TCF24"/>
    <property type="match status" value="1"/>
</dbReference>
<dbReference type="Proteomes" id="UP001209878">
    <property type="component" value="Unassembled WGS sequence"/>
</dbReference>
<proteinExistence type="predicted"/>
<feature type="domain" description="BHLH" evidence="1">
    <location>
        <begin position="48"/>
        <end position="100"/>
    </location>
</feature>
<organism evidence="2 3">
    <name type="scientific">Ridgeia piscesae</name>
    <name type="common">Tubeworm</name>
    <dbReference type="NCBI Taxonomy" id="27915"/>
    <lineage>
        <taxon>Eukaryota</taxon>
        <taxon>Metazoa</taxon>
        <taxon>Spiralia</taxon>
        <taxon>Lophotrochozoa</taxon>
        <taxon>Annelida</taxon>
        <taxon>Polychaeta</taxon>
        <taxon>Sedentaria</taxon>
        <taxon>Canalipalpata</taxon>
        <taxon>Sabellida</taxon>
        <taxon>Siboglinidae</taxon>
        <taxon>Ridgeia</taxon>
    </lineage>
</organism>
<dbReference type="PANTHER" id="PTHR23349">
    <property type="entry name" value="BASIC HELIX-LOOP-HELIX TRANSCRIPTION FACTOR, TWIST"/>
    <property type="match status" value="1"/>
</dbReference>
<dbReference type="SMART" id="SM00353">
    <property type="entry name" value="HLH"/>
    <property type="match status" value="1"/>
</dbReference>
<dbReference type="PROSITE" id="PS50888">
    <property type="entry name" value="BHLH"/>
    <property type="match status" value="1"/>
</dbReference>
<evidence type="ECO:0000313" key="3">
    <source>
        <dbReference type="Proteomes" id="UP001209878"/>
    </source>
</evidence>
<accession>A0AAD9KX17</accession>
<dbReference type="GO" id="GO:0000977">
    <property type="term" value="F:RNA polymerase II transcription regulatory region sequence-specific DNA binding"/>
    <property type="evidence" value="ECO:0007669"/>
    <property type="project" value="TreeGrafter"/>
</dbReference>
<name>A0AAD9KX17_RIDPI</name>
<protein>
    <recommendedName>
        <fullName evidence="1">BHLH domain-containing protein</fullName>
    </recommendedName>
</protein>
<reference evidence="2" key="1">
    <citation type="journal article" date="2023" name="Mol. Biol. Evol.">
        <title>Third-Generation Sequencing Reveals the Adaptive Role of the Epigenome in Three Deep-Sea Polychaetes.</title>
        <authorList>
            <person name="Perez M."/>
            <person name="Aroh O."/>
            <person name="Sun Y."/>
            <person name="Lan Y."/>
            <person name="Juniper S.K."/>
            <person name="Young C.R."/>
            <person name="Angers B."/>
            <person name="Qian P.Y."/>
        </authorList>
    </citation>
    <scope>NUCLEOTIDE SEQUENCE</scope>
    <source>
        <strain evidence="2">R07B-5</strain>
    </source>
</reference>
<comment type="caution">
    <text evidence="2">The sequence shown here is derived from an EMBL/GenBank/DDBJ whole genome shotgun (WGS) entry which is preliminary data.</text>
</comment>
<keyword evidence="3" id="KW-1185">Reference proteome</keyword>
<dbReference type="PANTHER" id="PTHR23349:SF111">
    <property type="entry name" value="BHLH DOMAIN-CONTAINING PROTEIN"/>
    <property type="match status" value="1"/>
</dbReference>
<dbReference type="AlphaFoldDB" id="A0AAD9KX17"/>
<sequence>MSHKHTTDSEPSFVLDGHISSNLCETAQHNTSNEFCSRPLRATQRRVRPGRTNAARERRRVKTLRAAFQDVQRTLPSVPPDTKLAKLDVLVLATTYIAQLTRTLEEMSASNRDAIFVPTNAADRMAASCSAKGYLHPVKVRY</sequence>
<dbReference type="Pfam" id="PF00010">
    <property type="entry name" value="HLH"/>
    <property type="match status" value="1"/>
</dbReference>
<dbReference type="Gene3D" id="4.10.280.10">
    <property type="entry name" value="Helix-loop-helix DNA-binding domain"/>
    <property type="match status" value="1"/>
</dbReference>